<reference evidence="1" key="1">
    <citation type="submission" date="2019-08" db="EMBL/GenBank/DDBJ databases">
        <authorList>
            <person name="Kucharzyk K."/>
            <person name="Murdoch R.W."/>
            <person name="Higgins S."/>
            <person name="Loffler F."/>
        </authorList>
    </citation>
    <scope>NUCLEOTIDE SEQUENCE</scope>
</reference>
<protein>
    <submittedName>
        <fullName evidence="1">Uncharacterized protein</fullName>
    </submittedName>
</protein>
<comment type="caution">
    <text evidence="1">The sequence shown here is derived from an EMBL/GenBank/DDBJ whole genome shotgun (WGS) entry which is preliminary data.</text>
</comment>
<evidence type="ECO:0000313" key="1">
    <source>
        <dbReference type="EMBL" id="MPN41365.1"/>
    </source>
</evidence>
<proteinExistence type="predicted"/>
<sequence>MVALVAAVGGLHLAQQGVHFVQRELAVGAHGTVAGHGGQDFIVCALHHGGGIVRGQFGQHAARQLHRIALRQAGGHGAHGQGLGGERHNLQAQRGQHLGAFFRRRYFLRRGGESGGDQQGLTGDARAALYLGLEAFVDDALVRGVHVHDDHALRVLGQDVDPVNLCHRPAQRPRRGFGGGQCWRGRHG</sequence>
<dbReference type="AlphaFoldDB" id="A0A645HQM7"/>
<name>A0A645HQM7_9ZZZZ</name>
<gene>
    <name evidence="1" type="ORF">SDC9_188910</name>
</gene>
<dbReference type="EMBL" id="VSSQ01098352">
    <property type="protein sequence ID" value="MPN41365.1"/>
    <property type="molecule type" value="Genomic_DNA"/>
</dbReference>
<accession>A0A645HQM7</accession>
<organism evidence="1">
    <name type="scientific">bioreactor metagenome</name>
    <dbReference type="NCBI Taxonomy" id="1076179"/>
    <lineage>
        <taxon>unclassified sequences</taxon>
        <taxon>metagenomes</taxon>
        <taxon>ecological metagenomes</taxon>
    </lineage>
</organism>